<evidence type="ECO:0000313" key="1">
    <source>
        <dbReference type="EMBL" id="CDW46197.1"/>
    </source>
</evidence>
<accession>A0A0K2V7Q9</accession>
<name>A0A0K2V7Q9_LEPSM</name>
<protein>
    <submittedName>
        <fullName evidence="1">Uncharacterized protein</fullName>
    </submittedName>
</protein>
<proteinExistence type="predicted"/>
<dbReference type="AlphaFoldDB" id="A0A0K2V7Q9"/>
<reference evidence="1" key="1">
    <citation type="submission" date="2014-05" db="EMBL/GenBank/DDBJ databases">
        <authorList>
            <person name="Chronopoulou M."/>
        </authorList>
    </citation>
    <scope>NUCLEOTIDE SEQUENCE</scope>
    <source>
        <tissue evidence="1">Whole organism</tissue>
    </source>
</reference>
<organism evidence="1">
    <name type="scientific">Lepeophtheirus salmonis</name>
    <name type="common">Salmon louse</name>
    <name type="synonym">Caligus salmonis</name>
    <dbReference type="NCBI Taxonomy" id="72036"/>
    <lineage>
        <taxon>Eukaryota</taxon>
        <taxon>Metazoa</taxon>
        <taxon>Ecdysozoa</taxon>
        <taxon>Arthropoda</taxon>
        <taxon>Crustacea</taxon>
        <taxon>Multicrustacea</taxon>
        <taxon>Hexanauplia</taxon>
        <taxon>Copepoda</taxon>
        <taxon>Siphonostomatoida</taxon>
        <taxon>Caligidae</taxon>
        <taxon>Lepeophtheirus</taxon>
    </lineage>
</organism>
<sequence length="81" mass="9129">MITCIPWIPPISDSLLNFFSGSKSSQVSMESFGVQFASLQLMEPREIINVAKMSFNSRALFAPIVNTRKLTLHLQYDPISH</sequence>
<dbReference type="EMBL" id="HACA01028836">
    <property type="protein sequence ID" value="CDW46197.1"/>
    <property type="molecule type" value="Transcribed_RNA"/>
</dbReference>